<sequence>MEFQFANLSEFLTMGGHGIFVWVSYLMTFLALVGMAIYPRIARRRLQSELLRQQKNAQRRRRAVSERTATKAPDLAKEPA</sequence>
<dbReference type="Pfam" id="PF04995">
    <property type="entry name" value="CcmD"/>
    <property type="match status" value="1"/>
</dbReference>
<evidence type="ECO:0000256" key="10">
    <source>
        <dbReference type="ARBA" id="ARBA00022989"/>
    </source>
</evidence>
<keyword evidence="10 12" id="KW-1133">Transmembrane helix</keyword>
<dbReference type="AlphaFoldDB" id="A0A9X2J7I5"/>
<evidence type="ECO:0000313" key="15">
    <source>
        <dbReference type="Proteomes" id="UP001139028"/>
    </source>
</evidence>
<evidence type="ECO:0000313" key="14">
    <source>
        <dbReference type="EMBL" id="MCO1334516.1"/>
    </source>
</evidence>
<dbReference type="PANTHER" id="PTHR37531:SF1">
    <property type="entry name" value="HEME EXPORTER PROTEIN D"/>
    <property type="match status" value="1"/>
</dbReference>
<protein>
    <recommendedName>
        <fullName evidence="4 12">Heme exporter protein D</fullName>
    </recommendedName>
</protein>
<gene>
    <name evidence="14" type="primary">ccmD</name>
    <name evidence="14" type="ORF">MO867_09210</name>
</gene>
<feature type="compositionally biased region" description="Basic and acidic residues" evidence="13">
    <location>
        <begin position="63"/>
        <end position="80"/>
    </location>
</feature>
<dbReference type="InterPro" id="IPR052075">
    <property type="entry name" value="Heme_exporter_D"/>
</dbReference>
<evidence type="ECO:0000256" key="13">
    <source>
        <dbReference type="SAM" id="MobiDB-lite"/>
    </source>
</evidence>
<name>A0A9X2J7I5_9GAMM</name>
<dbReference type="EMBL" id="JALBWM010000030">
    <property type="protein sequence ID" value="MCO1334516.1"/>
    <property type="molecule type" value="Genomic_DNA"/>
</dbReference>
<dbReference type="GO" id="GO:0017004">
    <property type="term" value="P:cytochrome complex assembly"/>
    <property type="evidence" value="ECO:0007669"/>
    <property type="project" value="UniProtKB-KW"/>
</dbReference>
<dbReference type="GO" id="GO:1903607">
    <property type="term" value="P:cytochrome c biosynthetic process"/>
    <property type="evidence" value="ECO:0007669"/>
    <property type="project" value="TreeGrafter"/>
</dbReference>
<organism evidence="14 15">
    <name type="scientific">Microbulbifer okhotskensis</name>
    <dbReference type="NCBI Taxonomy" id="2926617"/>
    <lineage>
        <taxon>Bacteria</taxon>
        <taxon>Pseudomonadati</taxon>
        <taxon>Pseudomonadota</taxon>
        <taxon>Gammaproteobacteria</taxon>
        <taxon>Cellvibrionales</taxon>
        <taxon>Microbulbiferaceae</taxon>
        <taxon>Microbulbifer</taxon>
    </lineage>
</organism>
<keyword evidence="7 12" id="KW-0997">Cell inner membrane</keyword>
<dbReference type="GO" id="GO:0015886">
    <property type="term" value="P:heme transport"/>
    <property type="evidence" value="ECO:0007669"/>
    <property type="project" value="InterPro"/>
</dbReference>
<feature type="transmembrane region" description="Helical" evidence="12">
    <location>
        <begin position="19"/>
        <end position="38"/>
    </location>
</feature>
<proteinExistence type="inferred from homology"/>
<evidence type="ECO:0000256" key="7">
    <source>
        <dbReference type="ARBA" id="ARBA00022519"/>
    </source>
</evidence>
<dbReference type="NCBIfam" id="TIGR03141">
    <property type="entry name" value="cytochro_ccmD"/>
    <property type="match status" value="1"/>
</dbReference>
<reference evidence="14" key="1">
    <citation type="journal article" date="2022" name="Arch. Microbiol.">
        <title>Microbulbifer okhotskensis sp. nov., isolated from a deep bottom sediment of the Okhotsk Sea.</title>
        <authorList>
            <person name="Romanenko L."/>
            <person name="Kurilenko V."/>
            <person name="Otstavnykh N."/>
            <person name="Velansky P."/>
            <person name="Isaeva M."/>
            <person name="Mikhailov V."/>
        </authorList>
    </citation>
    <scope>NUCLEOTIDE SEQUENCE</scope>
    <source>
        <strain evidence="14">OS29</strain>
    </source>
</reference>
<comment type="caution">
    <text evidence="14">The sequence shown here is derived from an EMBL/GenBank/DDBJ whole genome shotgun (WGS) entry which is preliminary data.</text>
</comment>
<evidence type="ECO:0000256" key="3">
    <source>
        <dbReference type="ARBA" id="ARBA00008741"/>
    </source>
</evidence>
<evidence type="ECO:0000256" key="9">
    <source>
        <dbReference type="ARBA" id="ARBA00022748"/>
    </source>
</evidence>
<evidence type="ECO:0000256" key="4">
    <source>
        <dbReference type="ARBA" id="ARBA00016461"/>
    </source>
</evidence>
<comment type="subcellular location">
    <subcellularLocation>
        <location evidence="2 12">Cell inner membrane</location>
        <topology evidence="2 12">Single-pass membrane protein</topology>
    </subcellularLocation>
</comment>
<dbReference type="InterPro" id="IPR007078">
    <property type="entry name" value="Haem_export_protD_CcmD"/>
</dbReference>
<evidence type="ECO:0000256" key="5">
    <source>
        <dbReference type="ARBA" id="ARBA00022448"/>
    </source>
</evidence>
<evidence type="ECO:0000256" key="1">
    <source>
        <dbReference type="ARBA" id="ARBA00002442"/>
    </source>
</evidence>
<evidence type="ECO:0000256" key="11">
    <source>
        <dbReference type="ARBA" id="ARBA00023136"/>
    </source>
</evidence>
<comment type="similarity">
    <text evidence="3 12">Belongs to the CcmD/CycX/HelD family.</text>
</comment>
<keyword evidence="9 12" id="KW-0201">Cytochrome c-type biogenesis</keyword>
<keyword evidence="6 12" id="KW-1003">Cell membrane</keyword>
<dbReference type="RefSeq" id="WP_252466074.1">
    <property type="nucleotide sequence ID" value="NZ_JALBWM010000030.1"/>
</dbReference>
<comment type="function">
    <text evidence="1 12">Required for the export of heme to the periplasm for the biogenesis of c-type cytochromes.</text>
</comment>
<dbReference type="Proteomes" id="UP001139028">
    <property type="component" value="Unassembled WGS sequence"/>
</dbReference>
<accession>A0A9X2J7I5</accession>
<evidence type="ECO:0000256" key="6">
    <source>
        <dbReference type="ARBA" id="ARBA00022475"/>
    </source>
</evidence>
<keyword evidence="5 12" id="KW-0813">Transport</keyword>
<dbReference type="GO" id="GO:0005886">
    <property type="term" value="C:plasma membrane"/>
    <property type="evidence" value="ECO:0007669"/>
    <property type="project" value="UniProtKB-SubCell"/>
</dbReference>
<evidence type="ECO:0000256" key="2">
    <source>
        <dbReference type="ARBA" id="ARBA00004377"/>
    </source>
</evidence>
<keyword evidence="15" id="KW-1185">Reference proteome</keyword>
<keyword evidence="11 12" id="KW-0472">Membrane</keyword>
<evidence type="ECO:0000256" key="8">
    <source>
        <dbReference type="ARBA" id="ARBA00022692"/>
    </source>
</evidence>
<dbReference type="PANTHER" id="PTHR37531">
    <property type="entry name" value="HEME EXPORTER PROTEIN D"/>
    <property type="match status" value="1"/>
</dbReference>
<feature type="region of interest" description="Disordered" evidence="13">
    <location>
        <begin position="53"/>
        <end position="80"/>
    </location>
</feature>
<keyword evidence="8 12" id="KW-0812">Transmembrane</keyword>
<evidence type="ECO:0000256" key="12">
    <source>
        <dbReference type="RuleBase" id="RU363101"/>
    </source>
</evidence>